<reference evidence="8" key="5">
    <citation type="journal article" date="2018" name="Nat. Plants">
        <title>Whole-genome landscape of Medicago truncatula symbiotic genes.</title>
        <authorList>
            <person name="Pecrix Y."/>
            <person name="Gamas P."/>
            <person name="Carrere S."/>
        </authorList>
    </citation>
    <scope>NUCLEOTIDE SEQUENCE</scope>
    <source>
        <tissue evidence="8">Leaves</tissue>
    </source>
</reference>
<dbReference type="HOGENOM" id="CLU_015101_2_0_1"/>
<keyword evidence="5" id="KW-0175">Coiled coil</keyword>
<dbReference type="PANTHER" id="PTHR22835">
    <property type="entry name" value="ZINC FINGER FYVE DOMAIN CONTAINING PROTEIN"/>
    <property type="match status" value="1"/>
</dbReference>
<evidence type="ECO:0000256" key="3">
    <source>
        <dbReference type="ARBA" id="ARBA00022801"/>
    </source>
</evidence>
<protein>
    <submittedName>
        <fullName evidence="7">GDSL-like lipase/acylhydrolase</fullName>
    </submittedName>
    <submittedName>
        <fullName evidence="8">Putative alpha-L-fucosidase</fullName>
        <ecNumber evidence="8">3.2.1.51</ecNumber>
    </submittedName>
</protein>
<reference evidence="11" key="4">
    <citation type="journal article" date="2018" name="Nat. Plants">
        <title>Whole-genome landscape of Medicago truncatula symbiotic genes.</title>
        <authorList>
            <person name="Pecrix Y."/>
            <person name="Staton S.E."/>
            <person name="Sallet E."/>
            <person name="Lelandais-Briere C."/>
            <person name="Moreau S."/>
            <person name="Carrere S."/>
            <person name="Blein T."/>
            <person name="Jardinaud M.F."/>
            <person name="Latrasse D."/>
            <person name="Zouine M."/>
            <person name="Zahm M."/>
            <person name="Kreplak J."/>
            <person name="Mayjonade B."/>
            <person name="Satge C."/>
            <person name="Perez M."/>
            <person name="Cauet S."/>
            <person name="Marande W."/>
            <person name="Chantry-Darmon C."/>
            <person name="Lopez-Roques C."/>
            <person name="Bouchez O."/>
            <person name="Berard A."/>
            <person name="Debelle F."/>
            <person name="Munos S."/>
            <person name="Bendahmane A."/>
            <person name="Berges H."/>
            <person name="Niebel A."/>
            <person name="Buitink J."/>
            <person name="Frugier F."/>
            <person name="Benhamed M."/>
            <person name="Crespi M."/>
            <person name="Gouzy J."/>
            <person name="Gamas P."/>
        </authorList>
    </citation>
    <scope>NUCLEOTIDE SEQUENCE [LARGE SCALE GENOMIC DNA]</scope>
    <source>
        <strain evidence="11">cv. Jemalong A17</strain>
    </source>
</reference>
<dbReference type="InterPro" id="IPR035669">
    <property type="entry name" value="SGNH_plant_lipase-like"/>
</dbReference>
<dbReference type="OMA" id="MACHRTS"/>
<dbReference type="EMBL" id="CM001217">
    <property type="protein sequence ID" value="AES59837.1"/>
    <property type="molecule type" value="Genomic_DNA"/>
</dbReference>
<reference evidence="9" key="3">
    <citation type="submission" date="2015-04" db="UniProtKB">
        <authorList>
            <consortium name="EnsemblPlants"/>
        </authorList>
    </citation>
    <scope>IDENTIFICATION</scope>
    <source>
        <strain evidence="9">cv. Jemalong A17</strain>
    </source>
</reference>
<proteinExistence type="inferred from homology"/>
<evidence type="ECO:0000256" key="5">
    <source>
        <dbReference type="SAM" id="Coils"/>
    </source>
</evidence>
<evidence type="ECO:0000256" key="4">
    <source>
        <dbReference type="ARBA" id="ARBA00023180"/>
    </source>
</evidence>
<dbReference type="Proteomes" id="UP000002051">
    <property type="component" value="Unassembled WGS sequence"/>
</dbReference>
<feature type="chain" id="PRO_5014572025" evidence="6">
    <location>
        <begin position="34"/>
        <end position="392"/>
    </location>
</feature>
<feature type="coiled-coil region" evidence="5">
    <location>
        <begin position="256"/>
        <end position="287"/>
    </location>
</feature>
<dbReference type="InterPro" id="IPR001087">
    <property type="entry name" value="GDSL"/>
</dbReference>
<dbReference type="KEGG" id="mtr:11413088"/>
<evidence type="ECO:0000256" key="6">
    <source>
        <dbReference type="SAM" id="SignalP"/>
    </source>
</evidence>
<reference evidence="7 10" key="1">
    <citation type="journal article" date="2011" name="Nature">
        <title>The Medicago genome provides insight into the evolution of rhizobial symbioses.</title>
        <authorList>
            <person name="Young N.D."/>
            <person name="Debelle F."/>
            <person name="Oldroyd G.E."/>
            <person name="Geurts R."/>
            <person name="Cannon S.B."/>
            <person name="Udvardi M.K."/>
            <person name="Benedito V.A."/>
            <person name="Mayer K.F."/>
            <person name="Gouzy J."/>
            <person name="Schoof H."/>
            <person name="Van de Peer Y."/>
            <person name="Proost S."/>
            <person name="Cook D.R."/>
            <person name="Meyers B.C."/>
            <person name="Spannagl M."/>
            <person name="Cheung F."/>
            <person name="De Mita S."/>
            <person name="Krishnakumar V."/>
            <person name="Gundlach H."/>
            <person name="Zhou S."/>
            <person name="Mudge J."/>
            <person name="Bharti A.K."/>
            <person name="Murray J.D."/>
            <person name="Naoumkina M.A."/>
            <person name="Rosen B."/>
            <person name="Silverstein K.A."/>
            <person name="Tang H."/>
            <person name="Rombauts S."/>
            <person name="Zhao P.X."/>
            <person name="Zhou P."/>
            <person name="Barbe V."/>
            <person name="Bardou P."/>
            <person name="Bechner M."/>
            <person name="Bellec A."/>
            <person name="Berger A."/>
            <person name="Berges H."/>
            <person name="Bidwell S."/>
            <person name="Bisseling T."/>
            <person name="Choisne N."/>
            <person name="Couloux A."/>
            <person name="Denny R."/>
            <person name="Deshpande S."/>
            <person name="Dai X."/>
            <person name="Doyle J.J."/>
            <person name="Dudez A.M."/>
            <person name="Farmer A.D."/>
            <person name="Fouteau S."/>
            <person name="Franken C."/>
            <person name="Gibelin C."/>
            <person name="Gish J."/>
            <person name="Goldstein S."/>
            <person name="Gonzalez A.J."/>
            <person name="Green P.J."/>
            <person name="Hallab A."/>
            <person name="Hartog M."/>
            <person name="Hua A."/>
            <person name="Humphray S.J."/>
            <person name="Jeong D.H."/>
            <person name="Jing Y."/>
            <person name="Jocker A."/>
            <person name="Kenton S.M."/>
            <person name="Kim D.J."/>
            <person name="Klee K."/>
            <person name="Lai H."/>
            <person name="Lang C."/>
            <person name="Lin S."/>
            <person name="Macmil S.L."/>
            <person name="Magdelenat G."/>
            <person name="Matthews L."/>
            <person name="McCorrison J."/>
            <person name="Monaghan E.L."/>
            <person name="Mun J.H."/>
            <person name="Najar F.Z."/>
            <person name="Nicholson C."/>
            <person name="Noirot C."/>
            <person name="O'Bleness M."/>
            <person name="Paule C.R."/>
            <person name="Poulain J."/>
            <person name="Prion F."/>
            <person name="Qin B."/>
            <person name="Qu C."/>
            <person name="Retzel E.F."/>
            <person name="Riddle C."/>
            <person name="Sallet E."/>
            <person name="Samain S."/>
            <person name="Samson N."/>
            <person name="Sanders I."/>
            <person name="Saurat O."/>
            <person name="Scarpelli C."/>
            <person name="Schiex T."/>
            <person name="Segurens B."/>
            <person name="Severin A.J."/>
            <person name="Sherrier D.J."/>
            <person name="Shi R."/>
            <person name="Sims S."/>
            <person name="Singer S.R."/>
            <person name="Sinharoy S."/>
            <person name="Sterck L."/>
            <person name="Viollet A."/>
            <person name="Wang B.B."/>
            <person name="Wang K."/>
            <person name="Wang M."/>
            <person name="Wang X."/>
            <person name="Warfsmann J."/>
            <person name="Weissenbach J."/>
            <person name="White D.D."/>
            <person name="White J.D."/>
            <person name="Wiley G.B."/>
            <person name="Wincker P."/>
            <person name="Xing Y."/>
            <person name="Yang L."/>
            <person name="Yao Z."/>
            <person name="Ying F."/>
            <person name="Zhai J."/>
            <person name="Zhou L."/>
            <person name="Zuber A."/>
            <person name="Denarie J."/>
            <person name="Dixon R.A."/>
            <person name="May G.D."/>
            <person name="Schwartz D.C."/>
            <person name="Rogers J."/>
            <person name="Quetier F."/>
            <person name="Town C.D."/>
            <person name="Roe B.A."/>
        </authorList>
    </citation>
    <scope>NUCLEOTIDE SEQUENCE [LARGE SCALE GENOMIC DNA]</scope>
    <source>
        <strain evidence="7">A17</strain>
        <strain evidence="9 10">cv. Jemalong A17</strain>
    </source>
</reference>
<dbReference type="PANTHER" id="PTHR22835:SF292">
    <property type="entry name" value="ESTERASE-LIKE ISOFORM X1"/>
    <property type="match status" value="1"/>
</dbReference>
<evidence type="ECO:0000313" key="8">
    <source>
        <dbReference type="EMBL" id="RHN77935.1"/>
    </source>
</evidence>
<dbReference type="CDD" id="cd01837">
    <property type="entry name" value="SGNH_plant_lipase_like"/>
    <property type="match status" value="1"/>
</dbReference>
<reference evidence="7 10" key="2">
    <citation type="journal article" date="2014" name="BMC Genomics">
        <title>An improved genome release (version Mt4.0) for the model legume Medicago truncatula.</title>
        <authorList>
            <person name="Tang H."/>
            <person name="Krishnakumar V."/>
            <person name="Bidwell S."/>
            <person name="Rosen B."/>
            <person name="Chan A."/>
            <person name="Zhou S."/>
            <person name="Gentzbittel L."/>
            <person name="Childs K.L."/>
            <person name="Yandell M."/>
            <person name="Gundlach H."/>
            <person name="Mayer K.F."/>
            <person name="Schwartz D.C."/>
            <person name="Town C.D."/>
        </authorList>
    </citation>
    <scope>GENOME REANNOTATION</scope>
    <source>
        <strain evidence="7">A17</strain>
        <strain evidence="9 10">cv. Jemalong A17</strain>
    </source>
</reference>
<dbReference type="eggNOG" id="ENOG502QQ4G">
    <property type="taxonomic scope" value="Eukaryota"/>
</dbReference>
<dbReference type="Pfam" id="PF00657">
    <property type="entry name" value="Lipase_GDSL"/>
    <property type="match status" value="1"/>
</dbReference>
<keyword evidence="4" id="KW-0325">Glycoprotein</keyword>
<evidence type="ECO:0000313" key="11">
    <source>
        <dbReference type="Proteomes" id="UP000265566"/>
    </source>
</evidence>
<accession>G7I8F6</accession>
<evidence type="ECO:0000256" key="2">
    <source>
        <dbReference type="ARBA" id="ARBA00022729"/>
    </source>
</evidence>
<keyword evidence="3 8" id="KW-0378">Hydrolase</keyword>
<evidence type="ECO:0000313" key="10">
    <source>
        <dbReference type="Proteomes" id="UP000002051"/>
    </source>
</evidence>
<dbReference type="Proteomes" id="UP000265566">
    <property type="component" value="Chromosome 1"/>
</dbReference>
<dbReference type="EMBL" id="PSQE01000001">
    <property type="protein sequence ID" value="RHN77935.1"/>
    <property type="molecule type" value="Genomic_DNA"/>
</dbReference>
<dbReference type="OrthoDB" id="1600564at2759"/>
<evidence type="ECO:0000313" key="7">
    <source>
        <dbReference type="EMBL" id="AES59837.1"/>
    </source>
</evidence>
<gene>
    <name evidence="9" type="primary">11413088</name>
    <name evidence="7" type="ordered locus">MTR_1g030340</name>
    <name evidence="8" type="ORF">MtrunA17_Chr1g0160101</name>
</gene>
<dbReference type="GO" id="GO:0004560">
    <property type="term" value="F:alpha-L-fucosidase activity"/>
    <property type="evidence" value="ECO:0007669"/>
    <property type="project" value="UniProtKB-EC"/>
</dbReference>
<dbReference type="Gene3D" id="3.40.50.1110">
    <property type="entry name" value="SGNH hydrolase"/>
    <property type="match status" value="1"/>
</dbReference>
<dbReference type="PaxDb" id="3880-AES59837"/>
<dbReference type="AlphaFoldDB" id="G7I8F6"/>
<keyword evidence="10" id="KW-1185">Reference proteome</keyword>
<keyword evidence="2 6" id="KW-0732">Signal</keyword>
<evidence type="ECO:0000256" key="1">
    <source>
        <dbReference type="ARBA" id="ARBA00008668"/>
    </source>
</evidence>
<dbReference type="GO" id="GO:0016788">
    <property type="term" value="F:hydrolase activity, acting on ester bonds"/>
    <property type="evidence" value="ECO:0007669"/>
    <property type="project" value="InterPro"/>
</dbReference>
<dbReference type="EnsemblPlants" id="AES59837">
    <property type="protein sequence ID" value="AES59837"/>
    <property type="gene ID" value="MTR_1g030340"/>
</dbReference>
<dbReference type="Gramene" id="rna1445">
    <property type="protein sequence ID" value="RHN77935.1"/>
    <property type="gene ID" value="gene1445"/>
</dbReference>
<sequence length="392" mass="43431">MTSNTTHFLTINKFHVSFVLFFIVLSIASIVNGSGNECNFPAIFNFGDSNSDTGGMAAAFVQPPTPYGETYFNRPTGRSSDGRLIIDFIADSFGLPFLSAYLDSLGANYSHGGNFATASSTIKLTPIILPQLNGQSPFLLGIQYAQFAQFKVRTQFIKQQGGVFATLMPKKEYFHKALYTIDIGQNDLGGGFYRVMTIQQVTADVPEIVKIFKINVKALYNLGARSFWIHNTGPIGCLPYISLKFIFAERDQYGCAKQYNEVAQHFNLKLKEALDQLREELPQAAITYVDIYSVKYSLFSNSAKYGFEQPLVTCCGFGGEYNYSTTVGCGQTIEVNGSQILVVPCENRPKRVVWDGIHYTEAANKFIFDQISTGAFSDPPIPLNMACHRTSI</sequence>
<organism evidence="7 10">
    <name type="scientific">Medicago truncatula</name>
    <name type="common">Barrel medic</name>
    <name type="synonym">Medicago tribuloides</name>
    <dbReference type="NCBI Taxonomy" id="3880"/>
    <lineage>
        <taxon>Eukaryota</taxon>
        <taxon>Viridiplantae</taxon>
        <taxon>Streptophyta</taxon>
        <taxon>Embryophyta</taxon>
        <taxon>Tracheophyta</taxon>
        <taxon>Spermatophyta</taxon>
        <taxon>Magnoliopsida</taxon>
        <taxon>eudicotyledons</taxon>
        <taxon>Gunneridae</taxon>
        <taxon>Pentapetalae</taxon>
        <taxon>rosids</taxon>
        <taxon>fabids</taxon>
        <taxon>Fabales</taxon>
        <taxon>Fabaceae</taxon>
        <taxon>Papilionoideae</taxon>
        <taxon>50 kb inversion clade</taxon>
        <taxon>NPAAA clade</taxon>
        <taxon>Hologalegina</taxon>
        <taxon>IRL clade</taxon>
        <taxon>Trifolieae</taxon>
        <taxon>Medicago</taxon>
    </lineage>
</organism>
<dbReference type="InterPro" id="IPR036514">
    <property type="entry name" value="SGNH_hydro_sf"/>
</dbReference>
<name>G7I8F6_MEDTR</name>
<evidence type="ECO:0000313" key="9">
    <source>
        <dbReference type="EnsemblPlants" id="AES59837"/>
    </source>
</evidence>
<comment type="similarity">
    <text evidence="1">Belongs to the 'GDSL' lipolytic enzyme family.</text>
</comment>
<feature type="signal peptide" evidence="6">
    <location>
        <begin position="1"/>
        <end position="33"/>
    </location>
</feature>
<keyword evidence="8" id="KW-0326">Glycosidase</keyword>
<dbReference type="SUPFAM" id="SSF52266">
    <property type="entry name" value="SGNH hydrolase"/>
    <property type="match status" value="1"/>
</dbReference>
<dbReference type="EC" id="3.2.1.51" evidence="8"/>